<gene>
    <name evidence="1" type="ORF">CEXT_309521</name>
</gene>
<dbReference type="AlphaFoldDB" id="A0AAV4RIU4"/>
<evidence type="ECO:0000313" key="2">
    <source>
        <dbReference type="Proteomes" id="UP001054945"/>
    </source>
</evidence>
<sequence>MTKAIYINARVRTGIFSTPFLPHPPNHPLKLPVFNLLGRERLISDTLLPSLCFIIIAAQSILHSVPPPPTRPPPPAAASGLDLIPCPWQLQVRPGGKGV</sequence>
<proteinExistence type="predicted"/>
<keyword evidence="2" id="KW-1185">Reference proteome</keyword>
<protein>
    <submittedName>
        <fullName evidence="1">Uncharacterized protein</fullName>
    </submittedName>
</protein>
<dbReference type="EMBL" id="BPLR01007883">
    <property type="protein sequence ID" value="GIY20439.1"/>
    <property type="molecule type" value="Genomic_DNA"/>
</dbReference>
<dbReference type="Proteomes" id="UP001054945">
    <property type="component" value="Unassembled WGS sequence"/>
</dbReference>
<accession>A0AAV4RIU4</accession>
<comment type="caution">
    <text evidence="1">The sequence shown here is derived from an EMBL/GenBank/DDBJ whole genome shotgun (WGS) entry which is preliminary data.</text>
</comment>
<evidence type="ECO:0000313" key="1">
    <source>
        <dbReference type="EMBL" id="GIY20439.1"/>
    </source>
</evidence>
<name>A0AAV4RIU4_CAEEX</name>
<reference evidence="1 2" key="1">
    <citation type="submission" date="2021-06" db="EMBL/GenBank/DDBJ databases">
        <title>Caerostris extrusa draft genome.</title>
        <authorList>
            <person name="Kono N."/>
            <person name="Arakawa K."/>
        </authorList>
    </citation>
    <scope>NUCLEOTIDE SEQUENCE [LARGE SCALE GENOMIC DNA]</scope>
</reference>
<organism evidence="1 2">
    <name type="scientific">Caerostris extrusa</name>
    <name type="common">Bark spider</name>
    <name type="synonym">Caerostris bankana</name>
    <dbReference type="NCBI Taxonomy" id="172846"/>
    <lineage>
        <taxon>Eukaryota</taxon>
        <taxon>Metazoa</taxon>
        <taxon>Ecdysozoa</taxon>
        <taxon>Arthropoda</taxon>
        <taxon>Chelicerata</taxon>
        <taxon>Arachnida</taxon>
        <taxon>Araneae</taxon>
        <taxon>Araneomorphae</taxon>
        <taxon>Entelegynae</taxon>
        <taxon>Araneoidea</taxon>
        <taxon>Araneidae</taxon>
        <taxon>Caerostris</taxon>
    </lineage>
</organism>